<comment type="caution">
    <text evidence="1">The sequence shown here is derived from an EMBL/GenBank/DDBJ whole genome shotgun (WGS) entry which is preliminary data.</text>
</comment>
<name>A0A5D3K3N4_KLEPN</name>
<reference evidence="1 2" key="1">
    <citation type="submission" date="2019-08" db="EMBL/GenBank/DDBJ databases">
        <title>Phenotypic and genetic characterization of extended-spectrum b-lactamase-producing hypermucoviscous Klebsiella pneumoniae from Chile.</title>
        <authorList>
            <person name="Morales-Leon F."/>
            <person name="Caro C."/>
            <person name="Opazo-Capurro A."/>
            <person name="Lincopan N."/>
            <person name="Dominguez-Yevenes M."/>
            <person name="Lima C."/>
            <person name="Bello-Toledo H."/>
            <person name="Gonzalez-Rocha G."/>
        </authorList>
    </citation>
    <scope>NUCLEOTIDE SEQUENCE [LARGE SCALE GENOMIC DNA]</scope>
    <source>
        <strain evidence="1 2">UCO-494</strain>
    </source>
</reference>
<proteinExistence type="predicted"/>
<protein>
    <submittedName>
        <fullName evidence="1">Uncharacterized protein</fullName>
    </submittedName>
</protein>
<dbReference type="AlphaFoldDB" id="A0A5D3K3N4"/>
<dbReference type="RefSeq" id="WP_096753181.1">
    <property type="nucleotide sequence ID" value="NZ_CATIRL010000001.1"/>
</dbReference>
<organism evidence="1 2">
    <name type="scientific">Klebsiella pneumoniae</name>
    <dbReference type="NCBI Taxonomy" id="573"/>
    <lineage>
        <taxon>Bacteria</taxon>
        <taxon>Pseudomonadati</taxon>
        <taxon>Pseudomonadota</taxon>
        <taxon>Gammaproteobacteria</taxon>
        <taxon>Enterobacterales</taxon>
        <taxon>Enterobacteriaceae</taxon>
        <taxon>Klebsiella/Raoultella group</taxon>
        <taxon>Klebsiella</taxon>
        <taxon>Klebsiella pneumoniae complex</taxon>
    </lineage>
</organism>
<dbReference type="EMBL" id="VSSY01000006">
    <property type="protein sequence ID" value="TYL80050.1"/>
    <property type="molecule type" value="Genomic_DNA"/>
</dbReference>
<gene>
    <name evidence="1" type="ORF">FXN67_09590</name>
</gene>
<accession>A0A5D3K3N4</accession>
<evidence type="ECO:0000313" key="2">
    <source>
        <dbReference type="Proteomes" id="UP000322977"/>
    </source>
</evidence>
<evidence type="ECO:0000313" key="1">
    <source>
        <dbReference type="EMBL" id="TYL80050.1"/>
    </source>
</evidence>
<sequence length="165" mass="18140">MTNNQLTGNQLTKIIESAEAVISALAGTNDDVHPDNSSKMCLLWDSLNDDDAPPEAVLAMARELQERRKADIAPAGYFAFDSDGGFTNHDTAESARKEAQEAIDYFRGDACDGWPGDVSSVCWGVIMQQSTKTGERPVEEDDKCSSHIERVCDYVLLPELQEKPE</sequence>
<dbReference type="Proteomes" id="UP000322977">
    <property type="component" value="Unassembled WGS sequence"/>
</dbReference>